<feature type="chain" id="PRO_5041388486" evidence="2">
    <location>
        <begin position="24"/>
        <end position="233"/>
    </location>
</feature>
<reference evidence="3" key="1">
    <citation type="journal article" date="2014" name="Int. J. Syst. Evol. Microbiol.">
        <title>Complete genome sequence of Corynebacterium casei LMG S-19264T (=DSM 44701T), isolated from a smear-ripened cheese.</title>
        <authorList>
            <consortium name="US DOE Joint Genome Institute (JGI-PGF)"/>
            <person name="Walter F."/>
            <person name="Albersmeier A."/>
            <person name="Kalinowski J."/>
            <person name="Ruckert C."/>
        </authorList>
    </citation>
    <scope>NUCLEOTIDE SEQUENCE</scope>
    <source>
        <strain evidence="3">NBRC 101628</strain>
    </source>
</reference>
<evidence type="ECO:0000313" key="4">
    <source>
        <dbReference type="Proteomes" id="UP001161422"/>
    </source>
</evidence>
<evidence type="ECO:0000256" key="2">
    <source>
        <dbReference type="SAM" id="SignalP"/>
    </source>
</evidence>
<keyword evidence="4" id="KW-1185">Reference proteome</keyword>
<dbReference type="AlphaFoldDB" id="A0AA37RVT0"/>
<dbReference type="RefSeq" id="WP_095505703.1">
    <property type="nucleotide sequence ID" value="NZ_BSNC01000003.1"/>
</dbReference>
<keyword evidence="2" id="KW-0732">Signal</keyword>
<dbReference type="EMBL" id="BSNC01000003">
    <property type="protein sequence ID" value="GLP95714.1"/>
    <property type="molecule type" value="Genomic_DNA"/>
</dbReference>
<accession>A0AA37RVT0</accession>
<evidence type="ECO:0000256" key="1">
    <source>
        <dbReference type="SAM" id="Coils"/>
    </source>
</evidence>
<name>A0AA37RVT0_9GAMM</name>
<comment type="caution">
    <text evidence="3">The sequence shown here is derived from an EMBL/GenBank/DDBJ whole genome shotgun (WGS) entry which is preliminary data.</text>
</comment>
<feature type="signal peptide" evidence="2">
    <location>
        <begin position="1"/>
        <end position="23"/>
    </location>
</feature>
<protein>
    <submittedName>
        <fullName evidence="3">Uncharacterized protein</fullName>
    </submittedName>
</protein>
<keyword evidence="1" id="KW-0175">Coiled coil</keyword>
<gene>
    <name evidence="3" type="ORF">GCM10007895_10200</name>
</gene>
<proteinExistence type="predicted"/>
<dbReference type="Proteomes" id="UP001161422">
    <property type="component" value="Unassembled WGS sequence"/>
</dbReference>
<reference evidence="3" key="2">
    <citation type="submission" date="2023-01" db="EMBL/GenBank/DDBJ databases">
        <title>Draft genome sequence of Paraferrimonas sedimenticola strain NBRC 101628.</title>
        <authorList>
            <person name="Sun Q."/>
            <person name="Mori K."/>
        </authorList>
    </citation>
    <scope>NUCLEOTIDE SEQUENCE</scope>
    <source>
        <strain evidence="3">NBRC 101628</strain>
    </source>
</reference>
<organism evidence="3 4">
    <name type="scientific">Paraferrimonas sedimenticola</name>
    <dbReference type="NCBI Taxonomy" id="375674"/>
    <lineage>
        <taxon>Bacteria</taxon>
        <taxon>Pseudomonadati</taxon>
        <taxon>Pseudomonadota</taxon>
        <taxon>Gammaproteobacteria</taxon>
        <taxon>Alteromonadales</taxon>
        <taxon>Ferrimonadaceae</taxon>
        <taxon>Paraferrimonas</taxon>
    </lineage>
</organism>
<evidence type="ECO:0000313" key="3">
    <source>
        <dbReference type="EMBL" id="GLP95714.1"/>
    </source>
</evidence>
<feature type="coiled-coil region" evidence="1">
    <location>
        <begin position="57"/>
        <end position="84"/>
    </location>
</feature>
<sequence>MTAKLTLAIGFIGALCLSAVSFADEEFKRIEIDADKQDGVTVVTINTDGGTEVFELKEGQALDSKELQEKLANLDEKTQATVKRALARVQALDANVIAVKQKAIRAKTKAIELKAQAAADAAISEEEIQVIQLKAQAAAEAAISDEEMEELQRMHEDMWVMADEEFHVIHEVEGSPHKRIQIIRKHGDSEQHQEMVLDMGDHNPTQGIVHLIRSGAFSQDDLDAIQAELDKKR</sequence>